<organism evidence="1 2">
    <name type="scientific">Sphingomonas jeddahensis</name>
    <dbReference type="NCBI Taxonomy" id="1915074"/>
    <lineage>
        <taxon>Bacteria</taxon>
        <taxon>Pseudomonadati</taxon>
        <taxon>Pseudomonadota</taxon>
        <taxon>Alphaproteobacteria</taxon>
        <taxon>Sphingomonadales</taxon>
        <taxon>Sphingomonadaceae</taxon>
        <taxon>Sphingomonas</taxon>
    </lineage>
</organism>
<evidence type="ECO:0000313" key="2">
    <source>
        <dbReference type="Proteomes" id="UP000188729"/>
    </source>
</evidence>
<gene>
    <name evidence="1" type="ORF">SPHI_19150</name>
</gene>
<dbReference type="OrthoDB" id="9806482at2"/>
<reference evidence="1 2" key="1">
    <citation type="submission" date="2016-11" db="EMBL/GenBank/DDBJ databases">
        <title>Genome sequence of Sphingomonas jeddahensis G39.</title>
        <authorList>
            <person name="Poehlein A."/>
            <person name="Wuebbeler J.H."/>
            <person name="Steinbuechel A."/>
            <person name="Daniel R."/>
        </authorList>
    </citation>
    <scope>NUCLEOTIDE SEQUENCE [LARGE SCALE GENOMIC DNA]</scope>
    <source>
        <strain evidence="1 2">G39</strain>
    </source>
</reference>
<evidence type="ECO:0008006" key="3">
    <source>
        <dbReference type="Google" id="ProtNLM"/>
    </source>
</evidence>
<dbReference type="EMBL" id="MPSB01000007">
    <property type="protein sequence ID" value="ONF95988.1"/>
    <property type="molecule type" value="Genomic_DNA"/>
</dbReference>
<sequence length="245" mass="26285">MIAQLSAFTKVGPQLPGSNPGAQYERQGVRYYVKGSAVGSEAIGIARAQNEVLTAKLLKAAGAGVVDMDLAQGLPPELGSRWGVASRFIHGKPLLPATGRIVEAVWLDFAAHAWLANRDVIGHDFLNTVIVDGVAINTDQGGGLLFTGQGRLKYPELAFGDMPADVMEWFTLRDTRINPAAWFYDSMSDVELRASARKVLAVTDATIIQLVHAYGPGGSDLRSRLANSLIARREATGRLIEASSR</sequence>
<proteinExistence type="predicted"/>
<dbReference type="AlphaFoldDB" id="A0A1V2EUK4"/>
<dbReference type="STRING" id="1915074.SPHI_19150"/>
<accession>A0A1V2EUK4</accession>
<name>A0A1V2EUK4_9SPHN</name>
<dbReference type="Proteomes" id="UP000188729">
    <property type="component" value="Unassembled WGS sequence"/>
</dbReference>
<evidence type="ECO:0000313" key="1">
    <source>
        <dbReference type="EMBL" id="ONF95988.1"/>
    </source>
</evidence>
<comment type="caution">
    <text evidence="1">The sequence shown here is derived from an EMBL/GenBank/DDBJ whole genome shotgun (WGS) entry which is preliminary data.</text>
</comment>
<protein>
    <recommendedName>
        <fullName evidence="3">HipA-like C-terminal domain-containing protein</fullName>
    </recommendedName>
</protein>
<dbReference type="RefSeq" id="WP_076744676.1">
    <property type="nucleotide sequence ID" value="NZ_MPSB01000007.1"/>
</dbReference>
<keyword evidence="2" id="KW-1185">Reference proteome</keyword>